<evidence type="ECO:0000256" key="1">
    <source>
        <dbReference type="PROSITE-ProRule" id="PRU00023"/>
    </source>
</evidence>
<organism evidence="8">
    <name type="scientific">Enterobius vermicularis</name>
    <name type="common">Human pinworm</name>
    <dbReference type="NCBI Taxonomy" id="51028"/>
    <lineage>
        <taxon>Eukaryota</taxon>
        <taxon>Metazoa</taxon>
        <taxon>Ecdysozoa</taxon>
        <taxon>Nematoda</taxon>
        <taxon>Chromadorea</taxon>
        <taxon>Rhabditida</taxon>
        <taxon>Spirurina</taxon>
        <taxon>Oxyuridomorpha</taxon>
        <taxon>Oxyuroidea</taxon>
        <taxon>Oxyuridae</taxon>
        <taxon>Enterobius</taxon>
    </lineage>
</organism>
<dbReference type="InterPro" id="IPR002110">
    <property type="entry name" value="Ankyrin_rpt"/>
</dbReference>
<feature type="compositionally biased region" description="Polar residues" evidence="2">
    <location>
        <begin position="1271"/>
        <end position="1286"/>
    </location>
</feature>
<dbReference type="STRING" id="51028.A0A0N4V675"/>
<feature type="region of interest" description="Disordered" evidence="2">
    <location>
        <begin position="1247"/>
        <end position="1353"/>
    </location>
</feature>
<keyword evidence="1" id="KW-0040">ANK repeat</keyword>
<feature type="repeat" description="ANK" evidence="1">
    <location>
        <begin position="300"/>
        <end position="332"/>
    </location>
</feature>
<dbReference type="PANTHER" id="PTHR24116:SF0">
    <property type="entry name" value="KINASE D-INTERACTING SUBSTRATE OF 220 KDA"/>
    <property type="match status" value="1"/>
</dbReference>
<proteinExistence type="predicted"/>
<feature type="compositionally biased region" description="Polar residues" evidence="2">
    <location>
        <begin position="1317"/>
        <end position="1345"/>
    </location>
</feature>
<gene>
    <name evidence="6" type="ORF">EVEC_LOCUS5361</name>
</gene>
<feature type="repeat" description="ANK" evidence="1">
    <location>
        <begin position="134"/>
        <end position="166"/>
    </location>
</feature>
<feature type="compositionally biased region" description="Basic and acidic residues" evidence="2">
    <location>
        <begin position="1293"/>
        <end position="1316"/>
    </location>
</feature>
<accession>A0A0N4V675</accession>
<feature type="repeat" description="ANK" evidence="1">
    <location>
        <begin position="101"/>
        <end position="133"/>
    </location>
</feature>
<dbReference type="WBParaSite" id="EVEC_0000575001-mRNA-1">
    <property type="protein sequence ID" value="EVEC_0000575001-mRNA-1"/>
    <property type="gene ID" value="EVEC_0000575001"/>
</dbReference>
<feature type="domain" description="Kinase D-interacting substrate of 220 kDa-like SAM" evidence="5">
    <location>
        <begin position="1105"/>
        <end position="1176"/>
    </location>
</feature>
<feature type="repeat" description="ANK" evidence="1">
    <location>
        <begin position="234"/>
        <end position="266"/>
    </location>
</feature>
<dbReference type="OrthoDB" id="6084525at2759"/>
<feature type="repeat" description="ANK" evidence="1">
    <location>
        <begin position="366"/>
        <end position="398"/>
    </location>
</feature>
<dbReference type="PROSITE" id="PS50088">
    <property type="entry name" value="ANK_REPEAT"/>
    <property type="match status" value="10"/>
</dbReference>
<feature type="repeat" description="ANK" evidence="1">
    <location>
        <begin position="333"/>
        <end position="365"/>
    </location>
</feature>
<dbReference type="Pfam" id="PF07693">
    <property type="entry name" value="KAP_NTPase"/>
    <property type="match status" value="1"/>
</dbReference>
<feature type="transmembrane region" description="Helical" evidence="3">
    <location>
        <begin position="528"/>
        <end position="554"/>
    </location>
</feature>
<dbReference type="SMART" id="SM00248">
    <property type="entry name" value="ANK"/>
    <property type="match status" value="11"/>
</dbReference>
<dbReference type="PROSITE" id="PS50297">
    <property type="entry name" value="ANK_REP_REGION"/>
    <property type="match status" value="8"/>
</dbReference>
<keyword evidence="3" id="KW-0812">Transmembrane</keyword>
<dbReference type="InterPro" id="IPR011646">
    <property type="entry name" value="KAP_P-loop"/>
</dbReference>
<dbReference type="GO" id="GO:0019887">
    <property type="term" value="F:protein kinase regulator activity"/>
    <property type="evidence" value="ECO:0007669"/>
    <property type="project" value="TreeGrafter"/>
</dbReference>
<dbReference type="InterPro" id="IPR036770">
    <property type="entry name" value="Ankyrin_rpt-contain_sf"/>
</dbReference>
<dbReference type="GO" id="GO:0030165">
    <property type="term" value="F:PDZ domain binding"/>
    <property type="evidence" value="ECO:0007669"/>
    <property type="project" value="TreeGrafter"/>
</dbReference>
<dbReference type="InterPro" id="IPR057092">
    <property type="entry name" value="SAM_KIDINS220"/>
</dbReference>
<feature type="transmembrane region" description="Helical" evidence="3">
    <location>
        <begin position="561"/>
        <end position="588"/>
    </location>
</feature>
<evidence type="ECO:0000259" key="5">
    <source>
        <dbReference type="Pfam" id="PF23307"/>
    </source>
</evidence>
<sequence>MIDYAVYIAVYKSGMWKEAVAGAFVVASALPSMVDASRAAEIFSLLENGELQVEDIQFPDAGVIRNGNGENLIMVAARVGQPEIVSYLLPTCSDIDDTDSDGWTALLNAAHMGYFDIVSALLHAGAAVDFPDLMGWSPLMWAVYKNHLDCVEVLLSHKAHVNIIDEEDGLTPLIIACARGFSEIVKQLLQHGAQVNSCDKFGSTALIWAARKGYVSIVEMLLNAGAEIDAIGMYSSTALILATRGNYVNIVELLLAREPNVNVTEQNGMSALAIAAREGYAEIVEMLIFAGAYVNVIDKFGNSILAGAVRSGNLNLVRMLLDKHADVNVKDQESRTPLHLAIDKSYTDMVLAILEKKPNLELKNKDGDTALLRAVKNRNVALCQLLVSAGAKISATDNAGDNPLHLALKARSRRMTQSLLSNPSDSRLLYRPNRNGQTPYFIDQCYPQPLLPLIFGPVESDGQGDAMLGFNIYSNVLADIACEPSLTMPLTVGLYAKWGSGKSILLGKLKDSMSAFSRSWLDGVQLSWSWSLVFSLAVVIAVLTLTCVSAVAVLRELRWVILVASLGGVLFLGLIAVYGMLMLAIVYYGSEVKAWNRSVSTGRNIAKILAKIRLFLSVVLLEAPARSEKDLLMLPVSFLFADYHRLSSIGGEHAIAKIITTLFEAAENYFGSFTVRVACALKTPISRRTRSRYLYSALSFLSFCVLFSVYPVYIFIFYGFFNTSKKRVDFAIRRVNELRFEGFLQKLQHEVNVITETVSALDAFTCSQTRLVIFVDGLDNCEQERMVQTLDALELLFTTRANRPFIVTIAVDPHIIISAITNNLHTALAGTELTGHDYLKKTVRFEAPDFFQNIVNMPFYLHNSALRQLQANLREKRESLGAWKARFQRQDTFHGSFISLKEGDAKAGRRGAALVGTKGLSQSLMTDDYFSNMNPRAMKRIVNALTLTGRLMRAFEIEFSWVMLGYWVSLIEQWPSRMCWLIDRAGDISQEHLSLAQVYHQLKDKIPKKDPLIDLDRNPDNFEPFLEQASLPGPDQLTVGHVRRFLPCTSNLDPYLRKLIRERRLEVEGPLISDEEAISFSHTPKSGPLKYIFKDENVWETIRQPLIEMRIDEVIRLVKLLDISADRLEMIVQKIRTLNLNGLVLATCDFSELQQTVKLTLGDWTLFKILVEGLRSWKPPKIENSHLPSSVVARTTSLASIQEKDNLIPVSELEADHKWLMDSLSGMDNIETEGDIEAFSGSQSVHFDDNGIATDADSTESMCGSRENLLESPSTNLLQTQLSPRSRMNRHSKSVDERKRYTREEMMRKMRTDSIHSGKSGKSNGALSRSSHGTGMTDSDDNQLTVRKRTSTDEKLLAMEIFDKNPV</sequence>
<feature type="repeat" description="ANK" evidence="1">
    <location>
        <begin position="201"/>
        <end position="233"/>
    </location>
</feature>
<feature type="repeat" description="ANK" evidence="1">
    <location>
        <begin position="168"/>
        <end position="200"/>
    </location>
</feature>
<keyword evidence="7" id="KW-1185">Reference proteome</keyword>
<evidence type="ECO:0000259" key="4">
    <source>
        <dbReference type="Pfam" id="PF07693"/>
    </source>
</evidence>
<evidence type="ECO:0000256" key="2">
    <source>
        <dbReference type="SAM" id="MobiDB-lite"/>
    </source>
</evidence>
<protein>
    <submittedName>
        <fullName evidence="8">ANK_REP_REGION domain-containing protein</fullName>
    </submittedName>
</protein>
<dbReference type="PANTHER" id="PTHR24116">
    <property type="entry name" value="KINASE D-INTERACTING SUBSTRATE OF 220 KDA"/>
    <property type="match status" value="1"/>
</dbReference>
<dbReference type="Gene3D" id="1.25.40.20">
    <property type="entry name" value="Ankyrin repeat-containing domain"/>
    <property type="match status" value="4"/>
</dbReference>
<dbReference type="EMBL" id="UXUI01008140">
    <property type="protein sequence ID" value="VDD90610.1"/>
    <property type="molecule type" value="Genomic_DNA"/>
</dbReference>
<dbReference type="Pfam" id="PF13857">
    <property type="entry name" value="Ank_5"/>
    <property type="match status" value="1"/>
</dbReference>
<evidence type="ECO:0000313" key="7">
    <source>
        <dbReference type="Proteomes" id="UP000274131"/>
    </source>
</evidence>
<evidence type="ECO:0000313" key="6">
    <source>
        <dbReference type="EMBL" id="VDD90610.1"/>
    </source>
</evidence>
<evidence type="ECO:0000313" key="8">
    <source>
        <dbReference type="WBParaSite" id="EVEC_0000575001-mRNA-1"/>
    </source>
</evidence>
<feature type="repeat" description="ANK" evidence="1">
    <location>
        <begin position="267"/>
        <end position="299"/>
    </location>
</feature>
<reference evidence="8" key="1">
    <citation type="submission" date="2017-02" db="UniProtKB">
        <authorList>
            <consortium name="WormBaseParasite"/>
        </authorList>
    </citation>
    <scope>IDENTIFICATION</scope>
</reference>
<dbReference type="Proteomes" id="UP000274131">
    <property type="component" value="Unassembled WGS sequence"/>
</dbReference>
<dbReference type="SUPFAM" id="SSF48403">
    <property type="entry name" value="Ankyrin repeat"/>
    <property type="match status" value="1"/>
</dbReference>
<keyword evidence="3" id="KW-1133">Transmembrane helix</keyword>
<keyword evidence="3" id="KW-0472">Membrane</keyword>
<dbReference type="Pfam" id="PF13637">
    <property type="entry name" value="Ank_4"/>
    <property type="match status" value="1"/>
</dbReference>
<dbReference type="Pfam" id="PF12796">
    <property type="entry name" value="Ank_2"/>
    <property type="match status" value="2"/>
</dbReference>
<feature type="domain" description="KAP NTPase" evidence="4">
    <location>
        <begin position="471"/>
        <end position="952"/>
    </location>
</feature>
<feature type="transmembrane region" description="Helical" evidence="3">
    <location>
        <begin position="693"/>
        <end position="721"/>
    </location>
</feature>
<evidence type="ECO:0000256" key="3">
    <source>
        <dbReference type="SAM" id="Phobius"/>
    </source>
</evidence>
<feature type="repeat" description="ANK" evidence="1">
    <location>
        <begin position="68"/>
        <end position="100"/>
    </location>
</feature>
<reference evidence="6 7" key="2">
    <citation type="submission" date="2018-10" db="EMBL/GenBank/DDBJ databases">
        <authorList>
            <consortium name="Pathogen Informatics"/>
        </authorList>
    </citation>
    <scope>NUCLEOTIDE SEQUENCE [LARGE SCALE GENOMIC DNA]</scope>
</reference>
<dbReference type="Pfam" id="PF23307">
    <property type="entry name" value="SAM_KIDINS220"/>
    <property type="match status" value="1"/>
</dbReference>
<name>A0A0N4V675_ENTVE</name>
<dbReference type="InterPro" id="IPR052771">
    <property type="entry name" value="Neurotrophin_sig_adaptor"/>
</dbReference>